<dbReference type="RefSeq" id="WP_160276128.1">
    <property type="nucleotide sequence ID" value="NZ_QZDT01000078.1"/>
</dbReference>
<keyword evidence="3" id="KW-1185">Reference proteome</keyword>
<dbReference type="GO" id="GO:0005886">
    <property type="term" value="C:plasma membrane"/>
    <property type="evidence" value="ECO:0007669"/>
    <property type="project" value="UniProtKB-SubCell"/>
</dbReference>
<feature type="transmembrane region" description="Helical" evidence="1">
    <location>
        <begin position="79"/>
        <end position="104"/>
    </location>
</feature>
<evidence type="ECO:0000313" key="3">
    <source>
        <dbReference type="Proteomes" id="UP001154420"/>
    </source>
</evidence>
<sequence>MYNQLKSEFLKLKYSKLFIAVPILFLAGLILYGSFSLSAGGTQLFVSEGDEETNAAIQGIIGFFAFTFENIDTPKFSEIMQSCISCNVFLWIVTLILTIQFFCYDYSTGTIKLPVAYGIDRVKVYFAKTIVIVLYNAVCYFIFNTITLLFTCLQTGYLPDTTELAQYLSYVGLNFLVLVSFILLCLTICICLKNTGIIATVMCLFTLGGAVIYTGIWQDFHSHAILKYLVWLNPLYYWMNMGTFRLEYGLINEIIIYFIFSLLFLLPLSVILVRKQEFK</sequence>
<feature type="transmembrane region" description="Helical" evidence="1">
    <location>
        <begin position="197"/>
        <end position="216"/>
    </location>
</feature>
<dbReference type="AlphaFoldDB" id="A0A9X5BKB5"/>
<feature type="transmembrane region" description="Helical" evidence="1">
    <location>
        <begin position="125"/>
        <end position="150"/>
    </location>
</feature>
<feature type="transmembrane region" description="Helical" evidence="1">
    <location>
        <begin position="12"/>
        <end position="35"/>
    </location>
</feature>
<feature type="transmembrane region" description="Helical" evidence="1">
    <location>
        <begin position="170"/>
        <end position="190"/>
    </location>
</feature>
<organism evidence="2 3">
    <name type="scientific">Parablautia muri</name>
    <dbReference type="NCBI Taxonomy" id="2320879"/>
    <lineage>
        <taxon>Bacteria</taxon>
        <taxon>Bacillati</taxon>
        <taxon>Bacillota</taxon>
        <taxon>Clostridia</taxon>
        <taxon>Lachnospirales</taxon>
        <taxon>Lachnospiraceae</taxon>
        <taxon>Parablautia</taxon>
    </lineage>
</organism>
<evidence type="ECO:0000256" key="1">
    <source>
        <dbReference type="SAM" id="Phobius"/>
    </source>
</evidence>
<dbReference type="PANTHER" id="PTHR37305:SF1">
    <property type="entry name" value="MEMBRANE PROTEIN"/>
    <property type="match status" value="1"/>
</dbReference>
<name>A0A9X5BKB5_9FIRM</name>
<protein>
    <submittedName>
        <fullName evidence="2">ABC transporter permease</fullName>
    </submittedName>
</protein>
<keyword evidence="1" id="KW-1133">Transmembrane helix</keyword>
<comment type="caution">
    <text evidence="2">The sequence shown here is derived from an EMBL/GenBank/DDBJ whole genome shotgun (WGS) entry which is preliminary data.</text>
</comment>
<dbReference type="Pfam" id="PF12730">
    <property type="entry name" value="ABC2_membrane_4"/>
    <property type="match status" value="1"/>
</dbReference>
<dbReference type="Proteomes" id="UP001154420">
    <property type="component" value="Unassembled WGS sequence"/>
</dbReference>
<keyword evidence="1" id="KW-0812">Transmembrane</keyword>
<dbReference type="EMBL" id="QZDT01000078">
    <property type="protein sequence ID" value="NBJ95294.1"/>
    <property type="molecule type" value="Genomic_DNA"/>
</dbReference>
<dbReference type="GO" id="GO:0140359">
    <property type="term" value="F:ABC-type transporter activity"/>
    <property type="evidence" value="ECO:0007669"/>
    <property type="project" value="InterPro"/>
</dbReference>
<keyword evidence="1" id="KW-0472">Membrane</keyword>
<dbReference type="OrthoDB" id="3230233at2"/>
<reference evidence="2" key="1">
    <citation type="submission" date="2018-09" db="EMBL/GenBank/DDBJ databases">
        <title>Murine metabolic-syndrome-specific gut microbial biobank.</title>
        <authorList>
            <person name="Liu C."/>
        </authorList>
    </citation>
    <scope>NUCLEOTIDE SEQUENCE</scope>
    <source>
        <strain evidence="2">D42-62</strain>
    </source>
</reference>
<feature type="transmembrane region" description="Helical" evidence="1">
    <location>
        <begin position="254"/>
        <end position="273"/>
    </location>
</feature>
<accession>A0A9X5BKB5</accession>
<proteinExistence type="predicted"/>
<evidence type="ECO:0000313" key="2">
    <source>
        <dbReference type="EMBL" id="NBJ95294.1"/>
    </source>
</evidence>
<dbReference type="PANTHER" id="PTHR37305">
    <property type="entry name" value="INTEGRAL MEMBRANE PROTEIN-RELATED"/>
    <property type="match status" value="1"/>
</dbReference>
<gene>
    <name evidence="2" type="ORF">D5281_22850</name>
</gene>